<reference evidence="3" key="1">
    <citation type="submission" date="2022-11" db="EMBL/GenBank/DDBJ databases">
        <title>Chromosomal genome sequence assembly and mating type (MAT) locus characterization of the leprose asexual lichenized fungus Lepraria neglecta (Nyl.) Erichsen.</title>
        <authorList>
            <person name="Allen J.L."/>
            <person name="Pfeffer B."/>
        </authorList>
    </citation>
    <scope>NUCLEOTIDE SEQUENCE</scope>
    <source>
        <strain evidence="3">Allen 5258</strain>
    </source>
</reference>
<feature type="region of interest" description="Disordered" evidence="1">
    <location>
        <begin position="455"/>
        <end position="475"/>
    </location>
</feature>
<dbReference type="SUPFAM" id="SSF53300">
    <property type="entry name" value="vWA-like"/>
    <property type="match status" value="1"/>
</dbReference>
<dbReference type="SUPFAM" id="SSF53474">
    <property type="entry name" value="alpha/beta-Hydrolases"/>
    <property type="match status" value="1"/>
</dbReference>
<feature type="compositionally biased region" description="Polar residues" evidence="1">
    <location>
        <begin position="354"/>
        <end position="372"/>
    </location>
</feature>
<organism evidence="3 4">
    <name type="scientific">Lepraria neglecta</name>
    <dbReference type="NCBI Taxonomy" id="209136"/>
    <lineage>
        <taxon>Eukaryota</taxon>
        <taxon>Fungi</taxon>
        <taxon>Dikarya</taxon>
        <taxon>Ascomycota</taxon>
        <taxon>Pezizomycotina</taxon>
        <taxon>Lecanoromycetes</taxon>
        <taxon>OSLEUM clade</taxon>
        <taxon>Lecanoromycetidae</taxon>
        <taxon>Lecanorales</taxon>
        <taxon>Lecanorineae</taxon>
        <taxon>Stereocaulaceae</taxon>
        <taxon>Lepraria</taxon>
    </lineage>
</organism>
<dbReference type="PANTHER" id="PTHR34706:SF1">
    <property type="entry name" value="VWFA DOMAIN-CONTAINING PROTEIN"/>
    <property type="match status" value="1"/>
</dbReference>
<dbReference type="InterPro" id="IPR002035">
    <property type="entry name" value="VWF_A"/>
</dbReference>
<keyword evidence="4" id="KW-1185">Reference proteome</keyword>
<dbReference type="PROSITE" id="PS50234">
    <property type="entry name" value="VWFA"/>
    <property type="match status" value="1"/>
</dbReference>
<dbReference type="PANTHER" id="PTHR34706">
    <property type="entry name" value="SLR1338 PROTEIN"/>
    <property type="match status" value="1"/>
</dbReference>
<dbReference type="Proteomes" id="UP001276659">
    <property type="component" value="Unassembled WGS sequence"/>
</dbReference>
<evidence type="ECO:0000259" key="2">
    <source>
        <dbReference type="PROSITE" id="PS50234"/>
    </source>
</evidence>
<sequence length="736" mass="81845">MKYTTTTVRGLPRGTTRTHVESTTISVTDDFFGLTPLSGEADAPVHIYLVHGIGGHAFNTWASDVRDDNIETLRAWPRDFLPKRLSDENINARVYTLGYNANMIRNAAPDATVNSAAEDLLASLYGDRQEDHPREIYFVCHSLGGLIVCQALVMALFEDDGYLNKPEYRDLFVKDGECLVKGVVFMGTPFRGSGQATLFKPFIKAIRQLNLVTAVNDSFLGALNGDQPIEVTHIVHRFQTVMNAREIKALICCEEKPVAGSSLTTSNQSAVATFGESALIIRIHKDHRGMVKFDDKSNNDYKSLENHIVKMINAVGQRRPITADGGHEDRQRTFSQPHFPLNGSPGSSPERGNDSANQWQTLSPPGPSQTIYYNYFGDNPSHTGRSGMQVNRHRAGASSGGYNTYQDLYGAQMDTQMTPPTRRQTFPHGPFESHRPSSQPLGQFGAELDGLSLSNGRGEPNVSRRSTVPNGSNINDDDDPFNRLIMFDTVFIVDDTGSMIKAARDSEPEGQDRWAATAEALQHIAQLAASKDSDGIDIRFLKSQNLNENNITSVDTVMEILGLVDMYDGTHGGGTVFKEHLEDEISPRLELYRGYVQEEASYKEDLRRLAKDRQARARLVRPKPPTKLNLIVITDGQADDRQEVEDYIVETALELDRLRAPTAQIGIQFVQIGEDESARTYLKRLDDELKQRNPPIRDIVDTTPCDSRVTQGADFQQVLEQVLLGAITKDIDERNT</sequence>
<protein>
    <recommendedName>
        <fullName evidence="2">VWFA domain-containing protein</fullName>
    </recommendedName>
</protein>
<evidence type="ECO:0000313" key="4">
    <source>
        <dbReference type="Proteomes" id="UP001276659"/>
    </source>
</evidence>
<dbReference type="InterPro" id="IPR036465">
    <property type="entry name" value="vWFA_dom_sf"/>
</dbReference>
<evidence type="ECO:0000256" key="1">
    <source>
        <dbReference type="SAM" id="MobiDB-lite"/>
    </source>
</evidence>
<feature type="region of interest" description="Disordered" evidence="1">
    <location>
        <begin position="315"/>
        <end position="372"/>
    </location>
</feature>
<comment type="caution">
    <text evidence="3">The sequence shown here is derived from an EMBL/GenBank/DDBJ whole genome shotgun (WGS) entry which is preliminary data.</text>
</comment>
<dbReference type="InterPro" id="IPR029058">
    <property type="entry name" value="AB_hydrolase_fold"/>
</dbReference>
<proteinExistence type="predicted"/>
<feature type="compositionally biased region" description="Polar residues" evidence="1">
    <location>
        <begin position="463"/>
        <end position="474"/>
    </location>
</feature>
<accession>A0AAE0DJF7</accession>
<dbReference type="AlphaFoldDB" id="A0AAE0DJF7"/>
<dbReference type="EMBL" id="JASNWA010000008">
    <property type="protein sequence ID" value="KAK3172014.1"/>
    <property type="molecule type" value="Genomic_DNA"/>
</dbReference>
<name>A0AAE0DJF7_9LECA</name>
<gene>
    <name evidence="3" type="ORF">OEA41_004098</name>
</gene>
<dbReference type="Gene3D" id="3.40.50.1820">
    <property type="entry name" value="alpha/beta hydrolase"/>
    <property type="match status" value="1"/>
</dbReference>
<evidence type="ECO:0000313" key="3">
    <source>
        <dbReference type="EMBL" id="KAK3172014.1"/>
    </source>
</evidence>
<feature type="domain" description="VWFA" evidence="2">
    <location>
        <begin position="488"/>
        <end position="727"/>
    </location>
</feature>